<dbReference type="Gene3D" id="2.30.110.10">
    <property type="entry name" value="Electron Transport, Fmn-binding Protein, Chain A"/>
    <property type="match status" value="1"/>
</dbReference>
<evidence type="ECO:0000259" key="1">
    <source>
        <dbReference type="Pfam" id="PF01243"/>
    </source>
</evidence>
<evidence type="ECO:0000313" key="2">
    <source>
        <dbReference type="EMBL" id="GCE21809.1"/>
    </source>
</evidence>
<organism evidence="2 3">
    <name type="scientific">Dictyobacter kobayashii</name>
    <dbReference type="NCBI Taxonomy" id="2014872"/>
    <lineage>
        <taxon>Bacteria</taxon>
        <taxon>Bacillati</taxon>
        <taxon>Chloroflexota</taxon>
        <taxon>Ktedonobacteria</taxon>
        <taxon>Ktedonobacterales</taxon>
        <taxon>Dictyobacteraceae</taxon>
        <taxon>Dictyobacter</taxon>
    </lineage>
</organism>
<dbReference type="Proteomes" id="UP000287188">
    <property type="component" value="Unassembled WGS sequence"/>
</dbReference>
<dbReference type="InterPro" id="IPR012349">
    <property type="entry name" value="Split_barrel_FMN-bd"/>
</dbReference>
<gene>
    <name evidence="2" type="ORF">KDK_56090</name>
</gene>
<accession>A0A402ART4</accession>
<dbReference type="Pfam" id="PF01243">
    <property type="entry name" value="PNPOx_N"/>
    <property type="match status" value="1"/>
</dbReference>
<dbReference type="EMBL" id="BIFS01000001">
    <property type="protein sequence ID" value="GCE21809.1"/>
    <property type="molecule type" value="Genomic_DNA"/>
</dbReference>
<dbReference type="InterPro" id="IPR011576">
    <property type="entry name" value="Pyridox_Oxase_N"/>
</dbReference>
<protein>
    <recommendedName>
        <fullName evidence="1">Pyridoxamine 5'-phosphate oxidase N-terminal domain-containing protein</fullName>
    </recommendedName>
</protein>
<dbReference type="OrthoDB" id="162914at2"/>
<dbReference type="SUPFAM" id="SSF50475">
    <property type="entry name" value="FMN-binding split barrel"/>
    <property type="match status" value="1"/>
</dbReference>
<keyword evidence="3" id="KW-1185">Reference proteome</keyword>
<dbReference type="AlphaFoldDB" id="A0A402ART4"/>
<reference evidence="3" key="1">
    <citation type="submission" date="2018-12" db="EMBL/GenBank/DDBJ databases">
        <title>Tengunoibacter tsumagoiensis gen. nov., sp. nov., Dictyobacter kobayashii sp. nov., D. alpinus sp. nov., and D. joshuensis sp. nov. and description of Dictyobacteraceae fam. nov. within the order Ktedonobacterales isolated from Tengu-no-mugimeshi.</title>
        <authorList>
            <person name="Wang C.M."/>
            <person name="Zheng Y."/>
            <person name="Sakai Y."/>
            <person name="Toyoda A."/>
            <person name="Minakuchi Y."/>
            <person name="Abe K."/>
            <person name="Yokota A."/>
            <person name="Yabe S."/>
        </authorList>
    </citation>
    <scope>NUCLEOTIDE SEQUENCE [LARGE SCALE GENOMIC DNA]</scope>
    <source>
        <strain evidence="3">Uno11</strain>
    </source>
</reference>
<comment type="caution">
    <text evidence="2">The sequence shown here is derived from an EMBL/GenBank/DDBJ whole genome shotgun (WGS) entry which is preliminary data.</text>
</comment>
<sequence>MLDLSLPPEVTAVFEAFRCCEFTTLNKQGVPVTWPVSAVYFPERGQFLITTSISFPQKVWNIRRNPKVSLLFSDPTGSGLTTPPIVLVQGNATVSDEIVVLNEDMKRFWRELYQRQPSSRGYSSNALSRKLMSWYYIRWCIYITPHSIHWYPEGNMQQAGQTIEVNHGKY</sequence>
<feature type="domain" description="Pyridoxamine 5'-phosphate oxidase N-terminal" evidence="1">
    <location>
        <begin position="6"/>
        <end position="100"/>
    </location>
</feature>
<evidence type="ECO:0000313" key="3">
    <source>
        <dbReference type="Proteomes" id="UP000287188"/>
    </source>
</evidence>
<proteinExistence type="predicted"/>
<dbReference type="RefSeq" id="WP_126553720.1">
    <property type="nucleotide sequence ID" value="NZ_BIFS01000001.1"/>
</dbReference>
<name>A0A402ART4_9CHLR</name>